<dbReference type="CDD" id="cd00293">
    <property type="entry name" value="USP-like"/>
    <property type="match status" value="1"/>
</dbReference>
<dbReference type="KEGG" id="lcre:Pla8534_03810"/>
<comment type="similarity">
    <text evidence="1 2">Belongs to the universal stress protein A family.</text>
</comment>
<keyword evidence="2" id="KW-0963">Cytoplasm</keyword>
<dbReference type="Pfam" id="PF00582">
    <property type="entry name" value="Usp"/>
    <property type="match status" value="1"/>
</dbReference>
<dbReference type="PRINTS" id="PR01438">
    <property type="entry name" value="UNVRSLSTRESS"/>
</dbReference>
<dbReference type="PANTHER" id="PTHR46268:SF22">
    <property type="entry name" value="SENSOR PROTEIN KDPD-RELATED"/>
    <property type="match status" value="1"/>
</dbReference>
<comment type="subcellular location">
    <subcellularLocation>
        <location evidence="2">Cytoplasm</location>
    </subcellularLocation>
</comment>
<reference evidence="4 5" key="1">
    <citation type="submission" date="2019-02" db="EMBL/GenBank/DDBJ databases">
        <title>Deep-cultivation of Planctomycetes and their phenomic and genomic characterization uncovers novel biology.</title>
        <authorList>
            <person name="Wiegand S."/>
            <person name="Jogler M."/>
            <person name="Boedeker C."/>
            <person name="Pinto D."/>
            <person name="Vollmers J."/>
            <person name="Rivas-Marin E."/>
            <person name="Kohn T."/>
            <person name="Peeters S.H."/>
            <person name="Heuer A."/>
            <person name="Rast P."/>
            <person name="Oberbeckmann S."/>
            <person name="Bunk B."/>
            <person name="Jeske O."/>
            <person name="Meyerdierks A."/>
            <person name="Storesund J.E."/>
            <person name="Kallscheuer N."/>
            <person name="Luecker S."/>
            <person name="Lage O.M."/>
            <person name="Pohl T."/>
            <person name="Merkel B.J."/>
            <person name="Hornburger P."/>
            <person name="Mueller R.-W."/>
            <person name="Bruemmer F."/>
            <person name="Labrenz M."/>
            <person name="Spormann A.M."/>
            <person name="Op den Camp H."/>
            <person name="Overmann J."/>
            <person name="Amann R."/>
            <person name="Jetten M.S.M."/>
            <person name="Mascher T."/>
            <person name="Medema M.H."/>
            <person name="Devos D.P."/>
            <person name="Kaster A.-K."/>
            <person name="Ovreas L."/>
            <person name="Rohde M."/>
            <person name="Galperin M.Y."/>
            <person name="Jogler C."/>
        </authorList>
    </citation>
    <scope>NUCLEOTIDE SEQUENCE [LARGE SCALE GENOMIC DNA]</scope>
    <source>
        <strain evidence="4 5">Pla85_3_4</strain>
    </source>
</reference>
<dbReference type="GO" id="GO:0005737">
    <property type="term" value="C:cytoplasm"/>
    <property type="evidence" value="ECO:0007669"/>
    <property type="project" value="UniProtKB-SubCell"/>
</dbReference>
<name>A0A518DLB9_9BACT</name>
<dbReference type="PANTHER" id="PTHR46268">
    <property type="entry name" value="STRESS RESPONSE PROTEIN NHAX"/>
    <property type="match status" value="1"/>
</dbReference>
<dbReference type="OrthoDB" id="9788959at2"/>
<gene>
    <name evidence="4" type="ORF">Pla8534_03810</name>
</gene>
<evidence type="ECO:0000313" key="5">
    <source>
        <dbReference type="Proteomes" id="UP000317648"/>
    </source>
</evidence>
<organism evidence="4 5">
    <name type="scientific">Lignipirellula cremea</name>
    <dbReference type="NCBI Taxonomy" id="2528010"/>
    <lineage>
        <taxon>Bacteria</taxon>
        <taxon>Pseudomonadati</taxon>
        <taxon>Planctomycetota</taxon>
        <taxon>Planctomycetia</taxon>
        <taxon>Pirellulales</taxon>
        <taxon>Pirellulaceae</taxon>
        <taxon>Lignipirellula</taxon>
    </lineage>
</organism>
<dbReference type="Proteomes" id="UP000317648">
    <property type="component" value="Chromosome"/>
</dbReference>
<feature type="domain" description="UspA" evidence="3">
    <location>
        <begin position="3"/>
        <end position="137"/>
    </location>
</feature>
<evidence type="ECO:0000259" key="3">
    <source>
        <dbReference type="Pfam" id="PF00582"/>
    </source>
</evidence>
<dbReference type="InterPro" id="IPR006015">
    <property type="entry name" value="Universal_stress_UspA"/>
</dbReference>
<dbReference type="RefSeq" id="WP_145048759.1">
    <property type="nucleotide sequence ID" value="NZ_CP036433.1"/>
</dbReference>
<evidence type="ECO:0000256" key="1">
    <source>
        <dbReference type="ARBA" id="ARBA00008791"/>
    </source>
</evidence>
<keyword evidence="5" id="KW-1185">Reference proteome</keyword>
<proteinExistence type="inferred from homology"/>
<dbReference type="InterPro" id="IPR006016">
    <property type="entry name" value="UspA"/>
</dbReference>
<dbReference type="SUPFAM" id="SSF52402">
    <property type="entry name" value="Adenine nucleotide alpha hydrolases-like"/>
    <property type="match status" value="1"/>
</dbReference>
<evidence type="ECO:0000313" key="4">
    <source>
        <dbReference type="EMBL" id="QDU92633.1"/>
    </source>
</evidence>
<dbReference type="AlphaFoldDB" id="A0A518DLB9"/>
<sequence length="147" mass="15819">MKFNKIVFPTDFSHTGDAALSFATALARDTGAVLLIVHVEETPLAYGSGDMYYGPPSPDPEQLQAMLMKVVPDDPAVACQHHLITGHPPEALARLVEEENADLIVMGTHGRSGLTRLLMGSVAEQVVRRAPCPVLTYKKPATKLATD</sequence>
<protein>
    <recommendedName>
        <fullName evidence="2">Universal stress protein</fullName>
    </recommendedName>
</protein>
<dbReference type="Gene3D" id="3.40.50.620">
    <property type="entry name" value="HUPs"/>
    <property type="match status" value="1"/>
</dbReference>
<dbReference type="PIRSF" id="PIRSF006276">
    <property type="entry name" value="UspA"/>
    <property type="match status" value="1"/>
</dbReference>
<dbReference type="EMBL" id="CP036433">
    <property type="protein sequence ID" value="QDU92633.1"/>
    <property type="molecule type" value="Genomic_DNA"/>
</dbReference>
<evidence type="ECO:0000256" key="2">
    <source>
        <dbReference type="PIRNR" id="PIRNR006276"/>
    </source>
</evidence>
<accession>A0A518DLB9</accession>
<dbReference type="InterPro" id="IPR014729">
    <property type="entry name" value="Rossmann-like_a/b/a_fold"/>
</dbReference>